<evidence type="ECO:0000313" key="1">
    <source>
        <dbReference type="EMBL" id="GFY49513.1"/>
    </source>
</evidence>
<gene>
    <name evidence="1" type="primary">AVEN_228500_1</name>
    <name evidence="1" type="ORF">TNIN_292091</name>
</gene>
<keyword evidence="1" id="KW-0548">Nucleotidyltransferase</keyword>
<dbReference type="OrthoDB" id="8058536at2759"/>
<dbReference type="AlphaFoldDB" id="A0A8X6X9W1"/>
<evidence type="ECO:0000313" key="2">
    <source>
        <dbReference type="Proteomes" id="UP000886998"/>
    </source>
</evidence>
<dbReference type="EMBL" id="BMAV01007060">
    <property type="protein sequence ID" value="GFY49513.1"/>
    <property type="molecule type" value="Genomic_DNA"/>
</dbReference>
<dbReference type="GO" id="GO:0003964">
    <property type="term" value="F:RNA-directed DNA polymerase activity"/>
    <property type="evidence" value="ECO:0007669"/>
    <property type="project" value="UniProtKB-KW"/>
</dbReference>
<protein>
    <submittedName>
        <fullName evidence="1">Reverse transcriptase domain-containing protein</fullName>
    </submittedName>
</protein>
<keyword evidence="1" id="KW-0695">RNA-directed DNA polymerase</keyword>
<keyword evidence="2" id="KW-1185">Reference proteome</keyword>
<accession>A0A8X6X9W1</accession>
<dbReference type="Proteomes" id="UP000886998">
    <property type="component" value="Unassembled WGS sequence"/>
</dbReference>
<organism evidence="1 2">
    <name type="scientific">Trichonephila inaurata madagascariensis</name>
    <dbReference type="NCBI Taxonomy" id="2747483"/>
    <lineage>
        <taxon>Eukaryota</taxon>
        <taxon>Metazoa</taxon>
        <taxon>Ecdysozoa</taxon>
        <taxon>Arthropoda</taxon>
        <taxon>Chelicerata</taxon>
        <taxon>Arachnida</taxon>
        <taxon>Araneae</taxon>
        <taxon>Araneomorphae</taxon>
        <taxon>Entelegynae</taxon>
        <taxon>Araneoidea</taxon>
        <taxon>Nephilidae</taxon>
        <taxon>Trichonephila</taxon>
        <taxon>Trichonephila inaurata</taxon>
    </lineage>
</organism>
<sequence length="156" mass="18007">MEILKKWCEENQMIVNTERTVYQLFTLSTKREKHPMPIKCMNLTLLGKIFLDILVSLLTTILERICRGKYEKRQKKDCLLKRLAGVPWGSSPDVLTTKYKSYVRTVLDYGKLLAKASKSGGDKTNKIQNKAFRLLPLPLPILPLKYRQILNPWGLG</sequence>
<keyword evidence="1" id="KW-0808">Transferase</keyword>
<reference evidence="1" key="1">
    <citation type="submission" date="2020-08" db="EMBL/GenBank/DDBJ databases">
        <title>Multicomponent nature underlies the extraordinary mechanical properties of spider dragline silk.</title>
        <authorList>
            <person name="Kono N."/>
            <person name="Nakamura H."/>
            <person name="Mori M."/>
            <person name="Yoshida Y."/>
            <person name="Ohtoshi R."/>
            <person name="Malay A.D."/>
            <person name="Moran D.A.P."/>
            <person name="Tomita M."/>
            <person name="Numata K."/>
            <person name="Arakawa K."/>
        </authorList>
    </citation>
    <scope>NUCLEOTIDE SEQUENCE</scope>
</reference>
<name>A0A8X6X9W1_9ARAC</name>
<proteinExistence type="predicted"/>
<comment type="caution">
    <text evidence="1">The sequence shown here is derived from an EMBL/GenBank/DDBJ whole genome shotgun (WGS) entry which is preliminary data.</text>
</comment>